<gene>
    <name evidence="1" type="ORF">Zmor_023501</name>
</gene>
<name>A0AA38M7D9_9CUCU</name>
<evidence type="ECO:0000313" key="1">
    <source>
        <dbReference type="EMBL" id="KAJ3645878.1"/>
    </source>
</evidence>
<protein>
    <submittedName>
        <fullName evidence="1">Uncharacterized protein</fullName>
    </submittedName>
</protein>
<sequence>MGQKHSKRPKKPTSQPEVTEIIELNDNQSELDDDSEIVSDPRQTEQIVYPLALKQVMDSVELIEKSIDVMTSSQMDLYYATLKDDLHNYWRRAYDLADNGDAAIKSKKIEAIERVKTALKRLNGKVLMNGHAVHN</sequence>
<organism evidence="1 2">
    <name type="scientific">Zophobas morio</name>
    <dbReference type="NCBI Taxonomy" id="2755281"/>
    <lineage>
        <taxon>Eukaryota</taxon>
        <taxon>Metazoa</taxon>
        <taxon>Ecdysozoa</taxon>
        <taxon>Arthropoda</taxon>
        <taxon>Hexapoda</taxon>
        <taxon>Insecta</taxon>
        <taxon>Pterygota</taxon>
        <taxon>Neoptera</taxon>
        <taxon>Endopterygota</taxon>
        <taxon>Coleoptera</taxon>
        <taxon>Polyphaga</taxon>
        <taxon>Cucujiformia</taxon>
        <taxon>Tenebrionidae</taxon>
        <taxon>Zophobas</taxon>
    </lineage>
</organism>
<dbReference type="AlphaFoldDB" id="A0AA38M7D9"/>
<accession>A0AA38M7D9</accession>
<dbReference type="EMBL" id="JALNTZ010000007">
    <property type="protein sequence ID" value="KAJ3645878.1"/>
    <property type="molecule type" value="Genomic_DNA"/>
</dbReference>
<evidence type="ECO:0000313" key="2">
    <source>
        <dbReference type="Proteomes" id="UP001168821"/>
    </source>
</evidence>
<comment type="caution">
    <text evidence="1">The sequence shown here is derived from an EMBL/GenBank/DDBJ whole genome shotgun (WGS) entry which is preliminary data.</text>
</comment>
<reference evidence="1" key="1">
    <citation type="journal article" date="2023" name="G3 (Bethesda)">
        <title>Whole genome assemblies of Zophobas morio and Tenebrio molitor.</title>
        <authorList>
            <person name="Kaur S."/>
            <person name="Stinson S.A."/>
            <person name="diCenzo G.C."/>
        </authorList>
    </citation>
    <scope>NUCLEOTIDE SEQUENCE</scope>
    <source>
        <strain evidence="1">QUZm001</strain>
    </source>
</reference>
<keyword evidence="2" id="KW-1185">Reference proteome</keyword>
<proteinExistence type="predicted"/>
<dbReference type="Proteomes" id="UP001168821">
    <property type="component" value="Unassembled WGS sequence"/>
</dbReference>